<comment type="subcellular location">
    <subcellularLocation>
        <location evidence="1">Cell membrane</location>
        <topology evidence="1">Multi-pass membrane protein</topology>
    </subcellularLocation>
</comment>
<dbReference type="Proteomes" id="UP000182761">
    <property type="component" value="Unassembled WGS sequence"/>
</dbReference>
<evidence type="ECO:0000256" key="2">
    <source>
        <dbReference type="ARBA" id="ARBA00011006"/>
    </source>
</evidence>
<comment type="similarity">
    <text evidence="2">Belongs to the UPF0410 family.</text>
</comment>
<protein>
    <submittedName>
        <fullName evidence="8">Uncharacterized membrane protein YeaQ/YmgE, transglycosylase-associated protein family</fullName>
    </submittedName>
</protein>
<dbReference type="PANTHER" id="PTHR33884">
    <property type="entry name" value="UPF0410 PROTEIN YMGE"/>
    <property type="match status" value="1"/>
</dbReference>
<evidence type="ECO:0000256" key="6">
    <source>
        <dbReference type="ARBA" id="ARBA00023136"/>
    </source>
</evidence>
<evidence type="ECO:0000313" key="8">
    <source>
        <dbReference type="EMBL" id="CVK15548.1"/>
    </source>
</evidence>
<organism evidence="8 9">
    <name type="scientific">Apibacter mensalis</name>
    <dbReference type="NCBI Taxonomy" id="1586267"/>
    <lineage>
        <taxon>Bacteria</taxon>
        <taxon>Pseudomonadati</taxon>
        <taxon>Bacteroidota</taxon>
        <taxon>Flavobacteriia</taxon>
        <taxon>Flavobacteriales</taxon>
        <taxon>Weeksellaceae</taxon>
        <taxon>Apibacter</taxon>
    </lineage>
</organism>
<name>A0A0X3ANU3_9FLAO</name>
<dbReference type="Pfam" id="PF04226">
    <property type="entry name" value="Transgly_assoc"/>
    <property type="match status" value="1"/>
</dbReference>
<dbReference type="OrthoDB" id="964123at2"/>
<dbReference type="GO" id="GO:0005886">
    <property type="term" value="C:plasma membrane"/>
    <property type="evidence" value="ECO:0007669"/>
    <property type="project" value="UniProtKB-SubCell"/>
</dbReference>
<evidence type="ECO:0000256" key="5">
    <source>
        <dbReference type="ARBA" id="ARBA00022989"/>
    </source>
</evidence>
<keyword evidence="3" id="KW-1003">Cell membrane</keyword>
<sequence>MWTIIIGILAGFLAGILIKGRGFGCFGNLLVGIVGSFLGNWIFNFLQISVSEGSKTAMLAMSTVGAIALLLLVSIFNKR</sequence>
<accession>A0A0X3ANU3</accession>
<evidence type="ECO:0000256" key="7">
    <source>
        <dbReference type="SAM" id="Phobius"/>
    </source>
</evidence>
<dbReference type="AlphaFoldDB" id="A0A0X3ANU3"/>
<evidence type="ECO:0000313" key="9">
    <source>
        <dbReference type="Proteomes" id="UP000182761"/>
    </source>
</evidence>
<evidence type="ECO:0000256" key="4">
    <source>
        <dbReference type="ARBA" id="ARBA00022692"/>
    </source>
</evidence>
<dbReference type="RefSeq" id="WP_055424779.1">
    <property type="nucleotide sequence ID" value="NZ_FCOR01000002.1"/>
</dbReference>
<evidence type="ECO:0000256" key="1">
    <source>
        <dbReference type="ARBA" id="ARBA00004651"/>
    </source>
</evidence>
<evidence type="ECO:0000256" key="3">
    <source>
        <dbReference type="ARBA" id="ARBA00022475"/>
    </source>
</evidence>
<dbReference type="InterPro" id="IPR007341">
    <property type="entry name" value="Transgly_assoc"/>
</dbReference>
<keyword evidence="9" id="KW-1185">Reference proteome</keyword>
<gene>
    <name evidence="8" type="ORF">Ga0061079_10294</name>
</gene>
<proteinExistence type="inferred from homology"/>
<feature type="transmembrane region" description="Helical" evidence="7">
    <location>
        <begin position="58"/>
        <end position="76"/>
    </location>
</feature>
<keyword evidence="4 7" id="KW-0812">Transmembrane</keyword>
<dbReference type="PANTHER" id="PTHR33884:SF3">
    <property type="entry name" value="UPF0410 PROTEIN YMGE"/>
    <property type="match status" value="1"/>
</dbReference>
<keyword evidence="6 7" id="KW-0472">Membrane</keyword>
<reference evidence="8 9" key="1">
    <citation type="submission" date="2016-01" db="EMBL/GenBank/DDBJ databases">
        <authorList>
            <person name="McClelland M."/>
            <person name="Jain A."/>
            <person name="Saraogi P."/>
            <person name="Mendelson R."/>
            <person name="Westerman R."/>
            <person name="SanMiguel P."/>
            <person name="Csonka L."/>
        </authorList>
    </citation>
    <scope>NUCLEOTIDE SEQUENCE [LARGE SCALE GENOMIC DNA]</scope>
    <source>
        <strain evidence="8 9">R-53146</strain>
    </source>
</reference>
<feature type="transmembrane region" description="Helical" evidence="7">
    <location>
        <begin position="29"/>
        <end position="46"/>
    </location>
</feature>
<dbReference type="EMBL" id="FCOR01000002">
    <property type="protein sequence ID" value="CVK15548.1"/>
    <property type="molecule type" value="Genomic_DNA"/>
</dbReference>
<keyword evidence="5 7" id="KW-1133">Transmembrane helix</keyword>